<comment type="caution">
    <text evidence="3">The sequence shown here is derived from an EMBL/GenBank/DDBJ whole genome shotgun (WGS) entry which is preliminary data.</text>
</comment>
<protein>
    <submittedName>
        <fullName evidence="3">Uncharacterized protein</fullName>
    </submittedName>
</protein>
<reference evidence="3 4" key="1">
    <citation type="submission" date="2024-04" db="EMBL/GenBank/DDBJ databases">
        <title>Human intestinal bacterial collection.</title>
        <authorList>
            <person name="Pauvert C."/>
            <person name="Hitch T.C.A."/>
            <person name="Clavel T."/>
        </authorList>
    </citation>
    <scope>NUCLEOTIDE SEQUENCE [LARGE SCALE GENOMIC DNA]</scope>
    <source>
        <strain evidence="3 4">CLA-AA-H145</strain>
    </source>
</reference>
<keyword evidence="2" id="KW-0732">Signal</keyword>
<dbReference type="RefSeq" id="WP_215760236.1">
    <property type="nucleotide sequence ID" value="NZ_JAHKBE010000035.1"/>
</dbReference>
<feature type="chain" id="PRO_5046396112" evidence="2">
    <location>
        <begin position="21"/>
        <end position="401"/>
    </location>
</feature>
<evidence type="ECO:0000256" key="1">
    <source>
        <dbReference type="SAM" id="MobiDB-lite"/>
    </source>
</evidence>
<evidence type="ECO:0000313" key="4">
    <source>
        <dbReference type="Proteomes" id="UP001487296"/>
    </source>
</evidence>
<dbReference type="Proteomes" id="UP001487296">
    <property type="component" value="Unassembled WGS sequence"/>
</dbReference>
<feature type="compositionally biased region" description="Gly residues" evidence="1">
    <location>
        <begin position="297"/>
        <end position="312"/>
    </location>
</feature>
<sequence length="401" mass="44562">MIKKLLSITLFALASLTSLARPHGEAFAILIEKANITGQCFQFYDQWSTQDVEDIWNQGRNAKSVNYTRAGWLAISQKESADQKYKYNSFKEIKKAADNEAKNGIFLHSLTLAEVGTRWYWIGLSENRPNISRQVVEMVKTSKLNQWMAEKAQQGLKVINCARKITECAVVAHDGTDIDRQEACLYETAQEALDDVKRHWEAGWRVGLIDVSPMNKYTIVYNTYTTPREGEQYLAFCDSRESAKNFINEHAHNGYFITHVGGAFYPGATDENGNPMSFMQIMSGLVSTTANLVGSINGGKDGGGASDGGGSDGETANTASCRTQEDYQREYDKWAEKARHAALSHYKSSKIDNQTGHKSGEITAGNRKILRGYQKLMRGVADAASKAGFTLKRADIESFVP</sequence>
<evidence type="ECO:0000256" key="2">
    <source>
        <dbReference type="SAM" id="SignalP"/>
    </source>
</evidence>
<dbReference type="EMBL" id="JBBNFP010000032">
    <property type="protein sequence ID" value="MEQ2487104.1"/>
    <property type="molecule type" value="Genomic_DNA"/>
</dbReference>
<gene>
    <name evidence="3" type="ORF">AAAT34_08565</name>
</gene>
<accession>A0ABV1FRS8</accession>
<keyword evidence="4" id="KW-1185">Reference proteome</keyword>
<name>A0ABV1FRS8_9BACT</name>
<feature type="region of interest" description="Disordered" evidence="1">
    <location>
        <begin position="297"/>
        <end position="325"/>
    </location>
</feature>
<evidence type="ECO:0000313" key="3">
    <source>
        <dbReference type="EMBL" id="MEQ2487104.1"/>
    </source>
</evidence>
<feature type="signal peptide" evidence="2">
    <location>
        <begin position="1"/>
        <end position="20"/>
    </location>
</feature>
<proteinExistence type="predicted"/>
<organism evidence="3 4">
    <name type="scientific">Hallella faecis</name>
    <dbReference type="NCBI Taxonomy" id="2841596"/>
    <lineage>
        <taxon>Bacteria</taxon>
        <taxon>Pseudomonadati</taxon>
        <taxon>Bacteroidota</taxon>
        <taxon>Bacteroidia</taxon>
        <taxon>Bacteroidales</taxon>
        <taxon>Prevotellaceae</taxon>
        <taxon>Hallella</taxon>
    </lineage>
</organism>